<dbReference type="EMBL" id="CAKKNE010000004">
    <property type="protein sequence ID" value="CAH0373020.1"/>
    <property type="molecule type" value="Genomic_DNA"/>
</dbReference>
<evidence type="ECO:0000313" key="4">
    <source>
        <dbReference type="Proteomes" id="UP000789595"/>
    </source>
</evidence>
<accession>A0A7S3ZTG4</accession>
<dbReference type="InterPro" id="IPR013169">
    <property type="entry name" value="mRNA_splic_Cwf18-like"/>
</dbReference>
<evidence type="ECO:0000256" key="1">
    <source>
        <dbReference type="SAM" id="MobiDB-lite"/>
    </source>
</evidence>
<evidence type="ECO:0000313" key="2">
    <source>
        <dbReference type="EMBL" id="CAE0693257.1"/>
    </source>
</evidence>
<dbReference type="AlphaFoldDB" id="A0A7S3ZTG4"/>
<feature type="region of interest" description="Disordered" evidence="1">
    <location>
        <begin position="107"/>
        <end position="146"/>
    </location>
</feature>
<dbReference type="PANTHER" id="PTHR31551:SF1">
    <property type="entry name" value="COILED-COIL DOMAIN-CONTAINING PROTEIN 12"/>
    <property type="match status" value="1"/>
</dbReference>
<proteinExistence type="predicted"/>
<dbReference type="Proteomes" id="UP000789595">
    <property type="component" value="Unassembled WGS sequence"/>
</dbReference>
<sequence>MCCDRTGQANPSARTAADPVQCYPFLAFLWSYSVVKGGGDQLSGVHMSDGAGATACRAVLTSPAHAGMESAAERKARLKALRAARDDKVGGEKKLKFRNYLPQSEELAPAFEPPPLPELQAPPPPPVADEDDGDTPAAPAPAPSAFDAELSRIQADEPEGALNVVPRDPNWDLKRDLEPRAEVLRKRTQKAIVEILRERLKAEARQ</sequence>
<feature type="compositionally biased region" description="Pro residues" evidence="1">
    <location>
        <begin position="111"/>
        <end position="127"/>
    </location>
</feature>
<gene>
    <name evidence="2" type="ORF">PCAL00307_LOCUS8693</name>
    <name evidence="3" type="ORF">PECAL_4P01850</name>
</gene>
<dbReference type="GO" id="GO:0005684">
    <property type="term" value="C:U2-type spliceosomal complex"/>
    <property type="evidence" value="ECO:0007669"/>
    <property type="project" value="TreeGrafter"/>
</dbReference>
<reference evidence="3" key="2">
    <citation type="submission" date="2021-11" db="EMBL/GenBank/DDBJ databases">
        <authorList>
            <consortium name="Genoscope - CEA"/>
            <person name="William W."/>
        </authorList>
    </citation>
    <scope>NUCLEOTIDE SEQUENCE</scope>
</reference>
<dbReference type="OrthoDB" id="10261348at2759"/>
<name>A0A7S3ZTG4_9STRA</name>
<dbReference type="EMBL" id="HBIW01010200">
    <property type="protein sequence ID" value="CAE0693257.1"/>
    <property type="molecule type" value="Transcribed_RNA"/>
</dbReference>
<dbReference type="PANTHER" id="PTHR31551">
    <property type="entry name" value="PRE-MRNA-SPLICING FACTOR CWF18"/>
    <property type="match status" value="1"/>
</dbReference>
<protein>
    <recommendedName>
        <fullName evidence="5">Coiled-coil domain-containing protein 12</fullName>
    </recommendedName>
</protein>
<dbReference type="GO" id="GO:0071014">
    <property type="term" value="C:post-mRNA release spliceosomal complex"/>
    <property type="evidence" value="ECO:0007669"/>
    <property type="project" value="TreeGrafter"/>
</dbReference>
<organism evidence="2">
    <name type="scientific">Pelagomonas calceolata</name>
    <dbReference type="NCBI Taxonomy" id="35677"/>
    <lineage>
        <taxon>Eukaryota</taxon>
        <taxon>Sar</taxon>
        <taxon>Stramenopiles</taxon>
        <taxon>Ochrophyta</taxon>
        <taxon>Pelagophyceae</taxon>
        <taxon>Pelagomonadales</taxon>
        <taxon>Pelagomonadaceae</taxon>
        <taxon>Pelagomonas</taxon>
    </lineage>
</organism>
<evidence type="ECO:0008006" key="5">
    <source>
        <dbReference type="Google" id="ProtNLM"/>
    </source>
</evidence>
<evidence type="ECO:0000313" key="3">
    <source>
        <dbReference type="EMBL" id="CAH0373020.1"/>
    </source>
</evidence>
<reference evidence="2" key="1">
    <citation type="submission" date="2021-01" db="EMBL/GenBank/DDBJ databases">
        <authorList>
            <person name="Corre E."/>
            <person name="Pelletier E."/>
            <person name="Niang G."/>
            <person name="Scheremetjew M."/>
            <person name="Finn R."/>
            <person name="Kale V."/>
            <person name="Holt S."/>
            <person name="Cochrane G."/>
            <person name="Meng A."/>
            <person name="Brown T."/>
            <person name="Cohen L."/>
        </authorList>
    </citation>
    <scope>NUCLEOTIDE SEQUENCE</scope>
    <source>
        <strain evidence="2">CCMP1756</strain>
    </source>
</reference>
<dbReference type="Pfam" id="PF08315">
    <property type="entry name" value="cwf18"/>
    <property type="match status" value="1"/>
</dbReference>
<keyword evidence="4" id="KW-1185">Reference proteome</keyword>